<organism evidence="1 2">
    <name type="scientific">Rhizopus delemar (strain RA 99-880 / ATCC MYA-4621 / FGSC 9543 / NRRL 43880)</name>
    <name type="common">Mucormycosis agent</name>
    <name type="synonym">Rhizopus arrhizus var. delemar</name>
    <dbReference type="NCBI Taxonomy" id="246409"/>
    <lineage>
        <taxon>Eukaryota</taxon>
        <taxon>Fungi</taxon>
        <taxon>Fungi incertae sedis</taxon>
        <taxon>Mucoromycota</taxon>
        <taxon>Mucoromycotina</taxon>
        <taxon>Mucoromycetes</taxon>
        <taxon>Mucorales</taxon>
        <taxon>Mucorineae</taxon>
        <taxon>Rhizopodaceae</taxon>
        <taxon>Rhizopus</taxon>
    </lineage>
</organism>
<dbReference type="InParanoid" id="I1CQZ5"/>
<proteinExistence type="predicted"/>
<name>I1CQZ5_RHIO9</name>
<gene>
    <name evidence="1" type="ORF">RO3G_15586</name>
</gene>
<keyword evidence="2" id="KW-1185">Reference proteome</keyword>
<dbReference type="AlphaFoldDB" id="I1CQZ5"/>
<evidence type="ECO:0000313" key="1">
    <source>
        <dbReference type="EMBL" id="EIE90875.1"/>
    </source>
</evidence>
<dbReference type="EMBL" id="CH476748">
    <property type="protein sequence ID" value="EIE90875.1"/>
    <property type="molecule type" value="Genomic_DNA"/>
</dbReference>
<dbReference type="GeneID" id="93622551"/>
<dbReference type="VEuPathDB" id="FungiDB:RO3G_15586"/>
<accession>I1CQZ5</accession>
<sequence length="30" mass="3377">MPPDPDQVTALRLDALRSSDSLYKVNMNTK</sequence>
<dbReference type="Proteomes" id="UP000009138">
    <property type="component" value="Unassembled WGS sequence"/>
</dbReference>
<reference evidence="1 2" key="1">
    <citation type="journal article" date="2009" name="PLoS Genet.">
        <title>Genomic analysis of the basal lineage fungus Rhizopus oryzae reveals a whole-genome duplication.</title>
        <authorList>
            <person name="Ma L.-J."/>
            <person name="Ibrahim A.S."/>
            <person name="Skory C."/>
            <person name="Grabherr M.G."/>
            <person name="Burger G."/>
            <person name="Butler M."/>
            <person name="Elias M."/>
            <person name="Idnurm A."/>
            <person name="Lang B.F."/>
            <person name="Sone T."/>
            <person name="Abe A."/>
            <person name="Calvo S.E."/>
            <person name="Corrochano L.M."/>
            <person name="Engels R."/>
            <person name="Fu J."/>
            <person name="Hansberg W."/>
            <person name="Kim J.-M."/>
            <person name="Kodira C.D."/>
            <person name="Koehrsen M.J."/>
            <person name="Liu B."/>
            <person name="Miranda-Saavedra D."/>
            <person name="O'Leary S."/>
            <person name="Ortiz-Castellanos L."/>
            <person name="Poulter R."/>
            <person name="Rodriguez-Romero J."/>
            <person name="Ruiz-Herrera J."/>
            <person name="Shen Y.-Q."/>
            <person name="Zeng Q."/>
            <person name="Galagan J."/>
            <person name="Birren B.W."/>
            <person name="Cuomo C.A."/>
            <person name="Wickes B.L."/>
        </authorList>
    </citation>
    <scope>NUCLEOTIDE SEQUENCE [LARGE SCALE GENOMIC DNA]</scope>
    <source>
        <strain evidence="2">RA 99-880 / ATCC MYA-4621 / FGSC 9543 / NRRL 43880</strain>
    </source>
</reference>
<evidence type="ECO:0000313" key="2">
    <source>
        <dbReference type="Proteomes" id="UP000009138"/>
    </source>
</evidence>
<protein>
    <submittedName>
        <fullName evidence="1">Uncharacterized protein</fullName>
    </submittedName>
</protein>
<dbReference type="RefSeq" id="XP_067526271.1">
    <property type="nucleotide sequence ID" value="XM_067670170.1"/>
</dbReference>